<protein>
    <submittedName>
        <fullName evidence="2">Uncharacterized protein</fullName>
    </submittedName>
</protein>
<gene>
    <name evidence="2" type="primary">gb20479</name>
    <name evidence="2" type="ORF">PR202_gb20479</name>
</gene>
<feature type="region of interest" description="Disordered" evidence="1">
    <location>
        <begin position="90"/>
        <end position="139"/>
    </location>
</feature>
<evidence type="ECO:0000256" key="1">
    <source>
        <dbReference type="SAM" id="MobiDB-lite"/>
    </source>
</evidence>
<sequence length="238" mass="26724">MIQQPIASHSSEQLQQELPVQVSGSTQLPLSTEVEAREAENNSSYTWLSIKQGKEFSSRRDKKKDIVYHRKRFNMLKYVQNKIIEKTYQRKNKGKKKKATIKPSTPISTKGLRRSPRMNEVTEGRRNSPLQSTLSDTLRSNSHRVSLQIVSNIAGFNPHSANAFFVGPAKFPTTKDIEDTPAPFPEIPIQAIQQVALEKCGLSPEEVTVELLMDAKNSMKTTPEEAGNSNNTPQQFDG</sequence>
<feature type="region of interest" description="Disordered" evidence="1">
    <location>
        <begin position="216"/>
        <end position="238"/>
    </location>
</feature>
<feature type="region of interest" description="Disordered" evidence="1">
    <location>
        <begin position="1"/>
        <end position="40"/>
    </location>
</feature>
<name>A0AAV5FAH8_ELECO</name>
<dbReference type="AlphaFoldDB" id="A0AAV5FAH8"/>
<proteinExistence type="predicted"/>
<dbReference type="EMBL" id="BQKI01000083">
    <property type="protein sequence ID" value="GJN32012.1"/>
    <property type="molecule type" value="Genomic_DNA"/>
</dbReference>
<reference evidence="2" key="2">
    <citation type="submission" date="2021-12" db="EMBL/GenBank/DDBJ databases">
        <title>Resequencing data analysis of finger millet.</title>
        <authorList>
            <person name="Hatakeyama M."/>
            <person name="Aluri S."/>
            <person name="Balachadran M.T."/>
            <person name="Sivarajan S.R."/>
            <person name="Poveda L."/>
            <person name="Shimizu-Inatsugi R."/>
            <person name="Schlapbach R."/>
            <person name="Sreeman S.M."/>
            <person name="Shimizu K.K."/>
        </authorList>
    </citation>
    <scope>NUCLEOTIDE SEQUENCE</scope>
</reference>
<feature type="compositionally biased region" description="Basic residues" evidence="1">
    <location>
        <begin position="90"/>
        <end position="100"/>
    </location>
</feature>
<feature type="compositionally biased region" description="Polar residues" evidence="1">
    <location>
        <begin position="227"/>
        <end position="238"/>
    </location>
</feature>
<comment type="caution">
    <text evidence="2">The sequence shown here is derived from an EMBL/GenBank/DDBJ whole genome shotgun (WGS) entry which is preliminary data.</text>
</comment>
<dbReference type="Proteomes" id="UP001054889">
    <property type="component" value="Unassembled WGS sequence"/>
</dbReference>
<evidence type="ECO:0000313" key="3">
    <source>
        <dbReference type="Proteomes" id="UP001054889"/>
    </source>
</evidence>
<reference evidence="2" key="1">
    <citation type="journal article" date="2018" name="DNA Res.">
        <title>Multiple hybrid de novo genome assembly of finger millet, an orphan allotetraploid crop.</title>
        <authorList>
            <person name="Hatakeyama M."/>
            <person name="Aluri S."/>
            <person name="Balachadran M.T."/>
            <person name="Sivarajan S.R."/>
            <person name="Patrignani A."/>
            <person name="Gruter S."/>
            <person name="Poveda L."/>
            <person name="Shimizu-Inatsugi R."/>
            <person name="Baeten J."/>
            <person name="Francoijs K.J."/>
            <person name="Nataraja K.N."/>
            <person name="Reddy Y.A.N."/>
            <person name="Phadnis S."/>
            <person name="Ravikumar R.L."/>
            <person name="Schlapbach R."/>
            <person name="Sreeman S.M."/>
            <person name="Shimizu K.K."/>
        </authorList>
    </citation>
    <scope>NUCLEOTIDE SEQUENCE</scope>
</reference>
<organism evidence="2 3">
    <name type="scientific">Eleusine coracana subsp. coracana</name>
    <dbReference type="NCBI Taxonomy" id="191504"/>
    <lineage>
        <taxon>Eukaryota</taxon>
        <taxon>Viridiplantae</taxon>
        <taxon>Streptophyta</taxon>
        <taxon>Embryophyta</taxon>
        <taxon>Tracheophyta</taxon>
        <taxon>Spermatophyta</taxon>
        <taxon>Magnoliopsida</taxon>
        <taxon>Liliopsida</taxon>
        <taxon>Poales</taxon>
        <taxon>Poaceae</taxon>
        <taxon>PACMAD clade</taxon>
        <taxon>Chloridoideae</taxon>
        <taxon>Cynodonteae</taxon>
        <taxon>Eleusininae</taxon>
        <taxon>Eleusine</taxon>
    </lineage>
</organism>
<accession>A0AAV5FAH8</accession>
<feature type="compositionally biased region" description="Polar residues" evidence="1">
    <location>
        <begin position="1"/>
        <end position="30"/>
    </location>
</feature>
<evidence type="ECO:0000313" key="2">
    <source>
        <dbReference type="EMBL" id="GJN32012.1"/>
    </source>
</evidence>
<keyword evidence="3" id="KW-1185">Reference proteome</keyword>
<feature type="compositionally biased region" description="Polar residues" evidence="1">
    <location>
        <begin position="128"/>
        <end position="139"/>
    </location>
</feature>